<dbReference type="Proteomes" id="UP000215335">
    <property type="component" value="Unassembled WGS sequence"/>
</dbReference>
<evidence type="ECO:0000256" key="1">
    <source>
        <dbReference type="SAM" id="MobiDB-lite"/>
    </source>
</evidence>
<gene>
    <name evidence="2" type="ORF">TSAR_001126</name>
</gene>
<dbReference type="AlphaFoldDB" id="A0A232EE75"/>
<sequence length="203" mass="23646">MSGCEDETRAGEPSVFFRPDGPGESYRLALARLLQSRTGRTLKREISKLTEAELDAELEARHCSLRGSVQLRRERLFRRTIPEAEPSVRNVPWFEWDWERNAYLISEEEMEREYGLEKKAKPPRQTAKQKLPEKPARRESSSENEMAPIGPRIVDVQNQSGRAFLLDSSKPAKLEPRFVPRDFLEITFENLFKRKEIRISNKT</sequence>
<feature type="region of interest" description="Disordered" evidence="1">
    <location>
        <begin position="115"/>
        <end position="153"/>
    </location>
</feature>
<dbReference type="EMBL" id="NNAY01005493">
    <property type="protein sequence ID" value="OXU16657.1"/>
    <property type="molecule type" value="Genomic_DNA"/>
</dbReference>
<feature type="compositionally biased region" description="Basic and acidic residues" evidence="1">
    <location>
        <begin position="1"/>
        <end position="10"/>
    </location>
</feature>
<protein>
    <submittedName>
        <fullName evidence="2">Uncharacterized protein</fullName>
    </submittedName>
</protein>
<evidence type="ECO:0000313" key="2">
    <source>
        <dbReference type="EMBL" id="OXU16657.1"/>
    </source>
</evidence>
<dbReference type="STRING" id="543379.A0A232EE75"/>
<proteinExistence type="predicted"/>
<organism evidence="2 3">
    <name type="scientific">Trichomalopsis sarcophagae</name>
    <dbReference type="NCBI Taxonomy" id="543379"/>
    <lineage>
        <taxon>Eukaryota</taxon>
        <taxon>Metazoa</taxon>
        <taxon>Ecdysozoa</taxon>
        <taxon>Arthropoda</taxon>
        <taxon>Hexapoda</taxon>
        <taxon>Insecta</taxon>
        <taxon>Pterygota</taxon>
        <taxon>Neoptera</taxon>
        <taxon>Endopterygota</taxon>
        <taxon>Hymenoptera</taxon>
        <taxon>Apocrita</taxon>
        <taxon>Proctotrupomorpha</taxon>
        <taxon>Chalcidoidea</taxon>
        <taxon>Pteromalidae</taxon>
        <taxon>Pteromalinae</taxon>
        <taxon>Trichomalopsis</taxon>
    </lineage>
</organism>
<feature type="compositionally biased region" description="Basic and acidic residues" evidence="1">
    <location>
        <begin position="130"/>
        <end position="141"/>
    </location>
</feature>
<reference evidence="2 3" key="1">
    <citation type="journal article" date="2017" name="Curr. Biol.">
        <title>The Evolution of Venom by Co-option of Single-Copy Genes.</title>
        <authorList>
            <person name="Martinson E.O."/>
            <person name="Mrinalini"/>
            <person name="Kelkar Y.D."/>
            <person name="Chang C.H."/>
            <person name="Werren J.H."/>
        </authorList>
    </citation>
    <scope>NUCLEOTIDE SEQUENCE [LARGE SCALE GENOMIC DNA]</scope>
    <source>
        <strain evidence="2 3">Alberta</strain>
        <tissue evidence="2">Whole body</tissue>
    </source>
</reference>
<accession>A0A232EE75</accession>
<comment type="caution">
    <text evidence="2">The sequence shown here is derived from an EMBL/GenBank/DDBJ whole genome shotgun (WGS) entry which is preliminary data.</text>
</comment>
<keyword evidence="3" id="KW-1185">Reference proteome</keyword>
<evidence type="ECO:0000313" key="3">
    <source>
        <dbReference type="Proteomes" id="UP000215335"/>
    </source>
</evidence>
<feature type="region of interest" description="Disordered" evidence="1">
    <location>
        <begin position="1"/>
        <end position="23"/>
    </location>
</feature>
<name>A0A232EE75_9HYME</name>